<dbReference type="InterPro" id="IPR020806">
    <property type="entry name" value="PKS_PP-bd"/>
</dbReference>
<dbReference type="InterPro" id="IPR020841">
    <property type="entry name" value="PKS_Beta-ketoAc_synthase_dom"/>
</dbReference>
<dbReference type="GO" id="GO:0004312">
    <property type="term" value="F:fatty acid synthase activity"/>
    <property type="evidence" value="ECO:0007669"/>
    <property type="project" value="TreeGrafter"/>
</dbReference>
<dbReference type="GO" id="GO:1901336">
    <property type="term" value="P:lactone biosynthetic process"/>
    <property type="evidence" value="ECO:0007669"/>
    <property type="project" value="UniProtKB-ARBA"/>
</dbReference>
<proteinExistence type="predicted"/>
<dbReference type="SMART" id="SM00826">
    <property type="entry name" value="PKS_DH"/>
    <property type="match status" value="1"/>
</dbReference>
<keyword evidence="6" id="KW-0012">Acyltransferase</keyword>
<dbReference type="InterPro" id="IPR018201">
    <property type="entry name" value="Ketoacyl_synth_AS"/>
</dbReference>
<dbReference type="InterPro" id="IPR014030">
    <property type="entry name" value="Ketoacyl_synth_N"/>
</dbReference>
<dbReference type="SMART" id="SM00823">
    <property type="entry name" value="PKS_PP"/>
    <property type="match status" value="1"/>
</dbReference>
<dbReference type="InterPro" id="IPR020843">
    <property type="entry name" value="ER"/>
</dbReference>
<dbReference type="Pfam" id="PF13602">
    <property type="entry name" value="ADH_zinc_N_2"/>
    <property type="match status" value="1"/>
</dbReference>
<evidence type="ECO:0000259" key="8">
    <source>
        <dbReference type="PROSITE" id="PS50075"/>
    </source>
</evidence>
<dbReference type="PROSITE" id="PS00606">
    <property type="entry name" value="KS3_1"/>
    <property type="match status" value="1"/>
</dbReference>
<dbReference type="InterPro" id="IPR016039">
    <property type="entry name" value="Thiolase-like"/>
</dbReference>
<dbReference type="InterPro" id="IPR001227">
    <property type="entry name" value="Ac_transferase_dom_sf"/>
</dbReference>
<dbReference type="InterPro" id="IPR016036">
    <property type="entry name" value="Malonyl_transacylase_ACP-bd"/>
</dbReference>
<dbReference type="InterPro" id="IPR014043">
    <property type="entry name" value="Acyl_transferase_dom"/>
</dbReference>
<dbReference type="InterPro" id="IPR009081">
    <property type="entry name" value="PP-bd_ACP"/>
</dbReference>
<dbReference type="Gene3D" id="3.40.50.150">
    <property type="entry name" value="Vaccinia Virus protein VP39"/>
    <property type="match status" value="1"/>
</dbReference>
<evidence type="ECO:0000256" key="4">
    <source>
        <dbReference type="ARBA" id="ARBA00022857"/>
    </source>
</evidence>
<dbReference type="CDD" id="cd05195">
    <property type="entry name" value="enoyl_red"/>
    <property type="match status" value="1"/>
</dbReference>
<dbReference type="Gene3D" id="1.10.1200.10">
    <property type="entry name" value="ACP-like"/>
    <property type="match status" value="1"/>
</dbReference>
<name>A0AA43QVT1_9LECA</name>
<dbReference type="InterPro" id="IPR036736">
    <property type="entry name" value="ACP-like_sf"/>
</dbReference>
<feature type="domain" description="Carrier" evidence="8">
    <location>
        <begin position="2503"/>
        <end position="2580"/>
    </location>
</feature>
<dbReference type="EMBL" id="JAPUFD010000027">
    <property type="protein sequence ID" value="MDI1493513.1"/>
    <property type="molecule type" value="Genomic_DNA"/>
</dbReference>
<feature type="region of interest" description="N-terminal hotdog fold" evidence="7">
    <location>
        <begin position="977"/>
        <end position="1111"/>
    </location>
</feature>
<protein>
    <submittedName>
        <fullName evidence="11">Type I Iterative PKS</fullName>
    </submittedName>
</protein>
<dbReference type="PANTHER" id="PTHR43775:SF13">
    <property type="entry name" value="POLYKETIDE SYNTHASE 1"/>
    <property type="match status" value="1"/>
</dbReference>
<evidence type="ECO:0000256" key="5">
    <source>
        <dbReference type="ARBA" id="ARBA00023268"/>
    </source>
</evidence>
<dbReference type="InterPro" id="IPR016035">
    <property type="entry name" value="Acyl_Trfase/lysoPLipase"/>
</dbReference>
<dbReference type="Pfam" id="PF08240">
    <property type="entry name" value="ADH_N"/>
    <property type="match status" value="1"/>
</dbReference>
<dbReference type="Pfam" id="PF14765">
    <property type="entry name" value="PS-DH"/>
    <property type="match status" value="1"/>
</dbReference>
<dbReference type="Gene3D" id="3.30.70.3290">
    <property type="match status" value="1"/>
</dbReference>
<dbReference type="GO" id="GO:0004315">
    <property type="term" value="F:3-oxoacyl-[acyl-carrier-protein] synthase activity"/>
    <property type="evidence" value="ECO:0007669"/>
    <property type="project" value="InterPro"/>
</dbReference>
<feature type="domain" description="PKS/mFAS DH" evidence="10">
    <location>
        <begin position="977"/>
        <end position="1302"/>
    </location>
</feature>
<dbReference type="InterPro" id="IPR036291">
    <property type="entry name" value="NAD(P)-bd_dom_sf"/>
</dbReference>
<dbReference type="SUPFAM" id="SSF53901">
    <property type="entry name" value="Thiolase-like"/>
    <property type="match status" value="1"/>
</dbReference>
<dbReference type="Pfam" id="PF23297">
    <property type="entry name" value="ACP_SdgA_C"/>
    <property type="match status" value="1"/>
</dbReference>
<evidence type="ECO:0000256" key="7">
    <source>
        <dbReference type="PROSITE-ProRule" id="PRU01363"/>
    </source>
</evidence>
<reference evidence="11" key="1">
    <citation type="journal article" date="2023" name="Genome Biol. Evol.">
        <title>First Whole Genome Sequence and Flow Cytometry Genome Size Data for the Lichen-Forming Fungus Ramalina farinacea (Ascomycota).</title>
        <authorList>
            <person name="Llewellyn T."/>
            <person name="Mian S."/>
            <person name="Hill R."/>
            <person name="Leitch I.J."/>
            <person name="Gaya E."/>
        </authorList>
    </citation>
    <scope>NUCLEOTIDE SEQUENCE</scope>
    <source>
        <strain evidence="11">LIQ254RAFAR</strain>
    </source>
</reference>
<dbReference type="InterPro" id="IPR049900">
    <property type="entry name" value="PKS_mFAS_DH"/>
</dbReference>
<evidence type="ECO:0000259" key="10">
    <source>
        <dbReference type="PROSITE" id="PS52019"/>
    </source>
</evidence>
<feature type="domain" description="Ketosynthase family 3 (KS3)" evidence="9">
    <location>
        <begin position="29"/>
        <end position="451"/>
    </location>
</feature>
<dbReference type="PROSITE" id="PS50075">
    <property type="entry name" value="CARRIER"/>
    <property type="match status" value="1"/>
</dbReference>
<dbReference type="Pfam" id="PF23114">
    <property type="entry name" value="NAD-bd_HRPKS_sdrA"/>
    <property type="match status" value="1"/>
</dbReference>
<dbReference type="Pfam" id="PF08242">
    <property type="entry name" value="Methyltransf_12"/>
    <property type="match status" value="1"/>
</dbReference>
<dbReference type="InterPro" id="IPR057326">
    <property type="entry name" value="KR_dom"/>
</dbReference>
<feature type="active site" description="Proton acceptor; for dehydratase activity" evidence="7">
    <location>
        <position position="1009"/>
    </location>
</feature>
<dbReference type="GO" id="GO:0030639">
    <property type="term" value="P:polyketide biosynthetic process"/>
    <property type="evidence" value="ECO:0007669"/>
    <property type="project" value="UniProtKB-ARBA"/>
</dbReference>
<dbReference type="Pfam" id="PF02801">
    <property type="entry name" value="Ketoacyl-synt_C"/>
    <property type="match status" value="1"/>
</dbReference>
<comment type="caution">
    <text evidence="11">The sequence shown here is derived from an EMBL/GenBank/DDBJ whole genome shotgun (WGS) entry which is preliminary data.</text>
</comment>
<dbReference type="SUPFAM" id="SSF51735">
    <property type="entry name" value="NAD(P)-binding Rossmann-fold domains"/>
    <property type="match status" value="2"/>
</dbReference>
<dbReference type="SMART" id="SM00829">
    <property type="entry name" value="PKS_ER"/>
    <property type="match status" value="1"/>
</dbReference>
<dbReference type="Pfam" id="PF08659">
    <property type="entry name" value="KR"/>
    <property type="match status" value="1"/>
</dbReference>
<evidence type="ECO:0000256" key="6">
    <source>
        <dbReference type="ARBA" id="ARBA00023315"/>
    </source>
</evidence>
<dbReference type="InterPro" id="IPR050091">
    <property type="entry name" value="PKS_NRPS_Biosynth_Enz"/>
</dbReference>
<dbReference type="InterPro" id="IPR013154">
    <property type="entry name" value="ADH-like_N"/>
</dbReference>
<dbReference type="Proteomes" id="UP001161017">
    <property type="component" value="Unassembled WGS sequence"/>
</dbReference>
<keyword evidence="3" id="KW-0808">Transferase</keyword>
<sequence length="2602" mass="283557">MSPPSQPSVNMKPSALHVNDVMECQGYNIMPIAVIGLAGRFPGEATTPRNLWDMCCSGKSAWSEIPAERFTASAYFHPNPSKAGCFNSRGAHFLKQDVGHFDAPFFGISPNEAKAMDPQQRLLLETTYEALENAGIGLEQVSKTQTGVYVGASSIDYTNILNQDVDDIPTYLATGTCANILSNRISYIFNLKGTSITMDTACSSSLAALHIACNSLRSGENKQAIACGSHIMLSPETMVGLSMQRLFGEDGKSYTYDSRGTGYGRGEGVASVLLKPLEDAIRDGDHVRAIIRNTGANQDGRTNGITFPSKDAQAQLMRSVYDQAGLNPFDTDYVEAHGTGTAAGDPVEAEAISSVFGANRTVDDPVLVGSVKTNIGHLEAASGLAAVVKTILALEHQIIPPNINFEKPNKDIPLEAWRLRVPTSPIPWQRSYPRRASISNFGTNVHVILEQYEGKLQYLNGLATPSYQANITTQNSHLDVVDGVQTNGTLRTHAAVTSENSVLGGVDGRLTNGTPTAHAKITGQDFNLRGVDATYLDERKEVTDESYLDRLSYTLGQRRSLLEWRVAVSARTSTELSKSLHSSNAEPTKASDKTNIAFVFTGQGSQWYAMGRELLQYPVFRDALHEADQALRAIGARWSLLDELAKDAKSTLIDRAYISQPATTAIQIAVVSLLASWNIKPSAVVGHSSGEIGAAYAAEALTLDQCMQISYHRGALAATLKDRRPERPGSMLAIGAAPAKVLPMIKRFGPPYVVLACHNSPNLVTVSGDSHAIAEIQSIAEDEKLLSRRLKVDVAYHSPHMQDIAGEYLAAIKSIEPMRNSTVHFFSSVTGRQIATADLTATYWVQNMTNPVQFVDGVQSMCGQAKGPKVLVEIGPHSTLKSPIQDILKSNPTWASDIRYLPCLVRNSDASVTTFSLVSALYALGCRLSLPAINNPARAPPPEPLHDLPSYPWNHAKKYWLESRLSLNHRLKRFPRNDLLGSLVNDANESEPRWRNIIRLADLPWLADHTVQGSRVFPATGYLSMAIEATSQYYHMRNVMVTSIAQYRFRNVKITRPMILSEGHGTEISFSMRAKEESRDQWMDFGVSSWTQERGWTEHCRGLASIDRSGPEVNPVNPVNGERHLAGRRLQHNRHVADFQSKCDKVVSREKVYAHFSRAGFNYGPTFQNYRDGRATKGRAIGTIKVPDTSKAMPYGFESPLLIHPAMFDACLHVIGVASGGGDMSGSELHVPTFFKQVTVARDLCCTPGANFNVFATKHPPLCELDSDLHAGLFVTSANDETKPLVQIQGFFGSLVPAQKSTASTARDRRLCHRLQWQPCLDLLSREEFTRFFTQTVRTQLVLNQLKDLEKAAFYYISSAFRTLAESNVDIPKSHLGEYQRVLSQLLEQGQHGNLTFQTPDWLDYSDVAKEVFLDGFVTNETARMVQKMGLNLVSIMTGKTDPLSIMVPDNGLGNFYRDYEAIKEGNASSANMVAALAHQKPNMRILEIGAGTGASTTSILLALGQSFSHYDFTDISIGFFDTARKEQASWSDKMSYRKLDIEQDPIAQGFGMEEYDLIIAANVLHATAHMDTTMRNVRRLLRPGGKAVLGEITGQLSSNLLVFGTLPGWWLGEEPERRDGPFLAESAWDAIFRRAGFSGLDGSVHVGGEEAAVASVMITSAVDKKSPVYPTPTLITCNGLRTGIEKSLCSALGELTGSQLPPTKMIYEATLIDGFGIVLAFEDPILAELDETCFHHIQKMFCEARGLLLVTRGARSENPEANMVTGFARALRSENSGLCLATLDFDGADLLPDDRVSGMITRVFRHTFGADINPFVADMEYLESQGILHVGRLKLDAMKDEFVVHETYPQIPETQPFKQPGRPLELVMGQVGSLDSIHFQDKDASASSLQDNQVEILVQATGLNFKDIMIALGQIPFHHPIGFECSGIVVAVGSDVTDLEPGTRVFAIANGAYANTVRTGRHKVAAIPDELDFPPAASLPVVFGTAHFALSHLARLSMGESVLIHAAAGGVGQAAIMLAQNIGAVIYVTVGSVDKKKFIMDAYSVPETHIFSSRDTSFQEELMVLTEWRGVDVILNSTAGEILHESWQCLAPFGRFIEIGKRDLVQNSNLAMDKFLDSVTFSSVDLGILAELKPALCNRVLADVVNMYNDGVIRPISPITTFPMSDLQRAMRQMQAGKHTGKLVIDTAAECMVQVLPAKPQKTIQDPDASYVITGGTGGLGRSITSWLSREGAKHIILLSRSGTRQKGVAQLVKEQQQQGTNVVVRTCDVANAKEVHETLSECHATMPPIKGVIHGAMALRDALFENITFADWQLNTKPRIQGARNLQRTLQSLNSPLDFFIMLASSSGISGPRGQTAYAASNTFLHSFASHLRQHQSRPIRATAIGIGIVLDVGYVAENVERHAEISAVAPDRLSEAELLALVKGAITGAYERDGRPQDTYTGLKLLPDKPLPFCSSDPKFSHLVAAVQGGASRNEAAGDEERLAGQALRSLLKSLSGSDEAVATVCRALVDKMCSLLMMGKEDVSVSKPVVAYGLDSLVAVELRNWIAVDLEASISLMELMNSPSIEALAGKVAAKSKLVDTAVASTDEKVMERNGDSA</sequence>
<dbReference type="InterPro" id="IPR042104">
    <property type="entry name" value="PKS_dehydratase_sf"/>
</dbReference>
<keyword evidence="5" id="KW-0511">Multifunctional enzyme</keyword>
<keyword evidence="1" id="KW-0596">Phosphopantetheine</keyword>
<dbReference type="PROSITE" id="PS52004">
    <property type="entry name" value="KS3_2"/>
    <property type="match status" value="1"/>
</dbReference>
<dbReference type="Gene3D" id="3.40.366.10">
    <property type="entry name" value="Malonyl-Coenzyme A Acyl Carrier Protein, domain 2"/>
    <property type="match status" value="1"/>
</dbReference>
<dbReference type="Gene3D" id="3.90.180.10">
    <property type="entry name" value="Medium-chain alcohol dehydrogenases, catalytic domain"/>
    <property type="match status" value="1"/>
</dbReference>
<gene>
    <name evidence="11" type="ORF">OHK93_005303</name>
</gene>
<evidence type="ECO:0000259" key="9">
    <source>
        <dbReference type="PROSITE" id="PS52004"/>
    </source>
</evidence>
<organism evidence="11 12">
    <name type="scientific">Ramalina farinacea</name>
    <dbReference type="NCBI Taxonomy" id="258253"/>
    <lineage>
        <taxon>Eukaryota</taxon>
        <taxon>Fungi</taxon>
        <taxon>Dikarya</taxon>
        <taxon>Ascomycota</taxon>
        <taxon>Pezizomycotina</taxon>
        <taxon>Lecanoromycetes</taxon>
        <taxon>OSLEUM clade</taxon>
        <taxon>Lecanoromycetidae</taxon>
        <taxon>Lecanorales</taxon>
        <taxon>Lecanorineae</taxon>
        <taxon>Ramalinaceae</taxon>
        <taxon>Ramalina</taxon>
    </lineage>
</organism>
<dbReference type="SUPFAM" id="SSF52151">
    <property type="entry name" value="FabD/lysophospholipase-like"/>
    <property type="match status" value="1"/>
</dbReference>
<dbReference type="InterPro" id="IPR056501">
    <property type="entry name" value="NAD-bd_HRPKS_sdrA"/>
</dbReference>
<dbReference type="InterPro" id="IPR011032">
    <property type="entry name" value="GroES-like_sf"/>
</dbReference>
<evidence type="ECO:0000256" key="2">
    <source>
        <dbReference type="ARBA" id="ARBA00022553"/>
    </source>
</evidence>
<dbReference type="Gene3D" id="3.40.50.720">
    <property type="entry name" value="NAD(P)-binding Rossmann-like Domain"/>
    <property type="match status" value="1"/>
</dbReference>
<feature type="active site" description="Proton donor; for dehydratase activity" evidence="7">
    <location>
        <position position="1209"/>
    </location>
</feature>
<feature type="region of interest" description="C-terminal hotdog fold" evidence="7">
    <location>
        <begin position="1144"/>
        <end position="1302"/>
    </location>
</feature>
<dbReference type="Gene3D" id="3.10.129.110">
    <property type="entry name" value="Polyketide synthase dehydratase"/>
    <property type="match status" value="1"/>
</dbReference>
<dbReference type="Pfam" id="PF00109">
    <property type="entry name" value="ketoacyl-synt"/>
    <property type="match status" value="1"/>
</dbReference>
<dbReference type="InterPro" id="IPR014031">
    <property type="entry name" value="Ketoacyl_synth_C"/>
</dbReference>
<evidence type="ECO:0000313" key="12">
    <source>
        <dbReference type="Proteomes" id="UP001161017"/>
    </source>
</evidence>
<dbReference type="SMART" id="SM00822">
    <property type="entry name" value="PKS_KR"/>
    <property type="match status" value="1"/>
</dbReference>
<keyword evidence="2" id="KW-0597">Phosphoprotein</keyword>
<dbReference type="Pfam" id="PF21089">
    <property type="entry name" value="PKS_DH_N"/>
    <property type="match status" value="1"/>
</dbReference>
<dbReference type="GO" id="GO:0031177">
    <property type="term" value="F:phosphopantetheine binding"/>
    <property type="evidence" value="ECO:0007669"/>
    <property type="project" value="InterPro"/>
</dbReference>
<dbReference type="InterPro" id="IPR049552">
    <property type="entry name" value="PKS_DH_N"/>
</dbReference>
<dbReference type="SUPFAM" id="SSF47336">
    <property type="entry name" value="ACP-like"/>
    <property type="match status" value="1"/>
</dbReference>
<evidence type="ECO:0000256" key="1">
    <source>
        <dbReference type="ARBA" id="ARBA00022450"/>
    </source>
</evidence>
<dbReference type="SUPFAM" id="SSF55048">
    <property type="entry name" value="Probable ACP-binding domain of malonyl-CoA ACP transacylase"/>
    <property type="match status" value="1"/>
</dbReference>
<dbReference type="FunFam" id="3.40.50.720:FF:000209">
    <property type="entry name" value="Polyketide synthase Pks12"/>
    <property type="match status" value="1"/>
</dbReference>
<keyword evidence="4" id="KW-0521">NADP</keyword>
<dbReference type="SMART" id="SM00825">
    <property type="entry name" value="PKS_KS"/>
    <property type="match status" value="1"/>
</dbReference>
<dbReference type="SUPFAM" id="SSF53335">
    <property type="entry name" value="S-adenosyl-L-methionine-dependent methyltransferases"/>
    <property type="match status" value="1"/>
</dbReference>
<dbReference type="InterPro" id="IPR013968">
    <property type="entry name" value="PKS_KR"/>
</dbReference>
<keyword evidence="12" id="KW-1185">Reference proteome</keyword>
<dbReference type="Pfam" id="PF00698">
    <property type="entry name" value="Acyl_transf_1"/>
    <property type="match status" value="1"/>
</dbReference>
<dbReference type="GO" id="GO:0006633">
    <property type="term" value="P:fatty acid biosynthetic process"/>
    <property type="evidence" value="ECO:0007669"/>
    <property type="project" value="InterPro"/>
</dbReference>
<evidence type="ECO:0000256" key="3">
    <source>
        <dbReference type="ARBA" id="ARBA00022679"/>
    </source>
</evidence>
<dbReference type="PROSITE" id="PS00012">
    <property type="entry name" value="PHOSPHOPANTETHEINE"/>
    <property type="match status" value="1"/>
</dbReference>
<dbReference type="InterPro" id="IPR020807">
    <property type="entry name" value="PKS_DH"/>
</dbReference>
<dbReference type="InterPro" id="IPR029063">
    <property type="entry name" value="SAM-dependent_MTases_sf"/>
</dbReference>
<dbReference type="CDD" id="cd00833">
    <property type="entry name" value="PKS"/>
    <property type="match status" value="1"/>
</dbReference>
<dbReference type="InterPro" id="IPR049551">
    <property type="entry name" value="PKS_DH_C"/>
</dbReference>
<dbReference type="PROSITE" id="PS52019">
    <property type="entry name" value="PKS_MFAS_DH"/>
    <property type="match status" value="1"/>
</dbReference>
<dbReference type="SUPFAM" id="SSF50129">
    <property type="entry name" value="GroES-like"/>
    <property type="match status" value="1"/>
</dbReference>
<dbReference type="InterPro" id="IPR006162">
    <property type="entry name" value="Ppantetheine_attach_site"/>
</dbReference>
<dbReference type="SMART" id="SM00827">
    <property type="entry name" value="PKS_AT"/>
    <property type="match status" value="1"/>
</dbReference>
<evidence type="ECO:0000313" key="11">
    <source>
        <dbReference type="EMBL" id="MDI1493513.1"/>
    </source>
</evidence>
<dbReference type="GO" id="GO:0016491">
    <property type="term" value="F:oxidoreductase activity"/>
    <property type="evidence" value="ECO:0007669"/>
    <property type="project" value="InterPro"/>
</dbReference>
<dbReference type="InterPro" id="IPR013217">
    <property type="entry name" value="Methyltransf_12"/>
</dbReference>
<dbReference type="CDD" id="cd02440">
    <property type="entry name" value="AdoMet_MTases"/>
    <property type="match status" value="1"/>
</dbReference>
<accession>A0AA43QVT1</accession>
<dbReference type="Gene3D" id="3.40.47.10">
    <property type="match status" value="1"/>
</dbReference>
<dbReference type="PANTHER" id="PTHR43775">
    <property type="entry name" value="FATTY ACID SYNTHASE"/>
    <property type="match status" value="1"/>
</dbReference>